<protein>
    <recommendedName>
        <fullName evidence="2 3">Heme chaperone HemW</fullName>
    </recommendedName>
</protein>
<accession>A0AB72Z6V1</accession>
<dbReference type="GO" id="GO:0006779">
    <property type="term" value="P:porphyrin-containing compound biosynthetic process"/>
    <property type="evidence" value="ECO:0007669"/>
    <property type="project" value="InterPro"/>
</dbReference>
<dbReference type="GO" id="GO:0046872">
    <property type="term" value="F:metal ion binding"/>
    <property type="evidence" value="ECO:0007669"/>
    <property type="project" value="UniProtKB-UniRule"/>
</dbReference>
<dbReference type="EMBL" id="AGCN01000033">
    <property type="protein sequence ID" value="EHN60627.1"/>
    <property type="molecule type" value="Genomic_DNA"/>
</dbReference>
<evidence type="ECO:0000256" key="3">
    <source>
        <dbReference type="RuleBase" id="RU364116"/>
    </source>
</evidence>
<keyword evidence="3" id="KW-0963">Cytoplasm</keyword>
<keyword evidence="3" id="KW-0949">S-adenosyl-L-methionine</keyword>
<organism evidence="5 6">
    <name type="scientific">Listeria innocua ATCC 33091</name>
    <dbReference type="NCBI Taxonomy" id="1002366"/>
    <lineage>
        <taxon>Bacteria</taxon>
        <taxon>Bacillati</taxon>
        <taxon>Bacillota</taxon>
        <taxon>Bacilli</taxon>
        <taxon>Bacillales</taxon>
        <taxon>Listeriaceae</taxon>
        <taxon>Listeria</taxon>
    </lineage>
</organism>
<name>A0AB72Z6V1_LISIO</name>
<keyword evidence="3" id="KW-0408">Iron</keyword>
<dbReference type="GO" id="GO:0005737">
    <property type="term" value="C:cytoplasm"/>
    <property type="evidence" value="ECO:0007669"/>
    <property type="project" value="UniProtKB-SubCell"/>
</dbReference>
<dbReference type="InterPro" id="IPR058240">
    <property type="entry name" value="rSAM_sf"/>
</dbReference>
<dbReference type="SMART" id="SM00729">
    <property type="entry name" value="Elp3"/>
    <property type="match status" value="1"/>
</dbReference>
<dbReference type="InterPro" id="IPR006638">
    <property type="entry name" value="Elp3/MiaA/NifB-like_rSAM"/>
</dbReference>
<proteinExistence type="inferred from homology"/>
<comment type="similarity">
    <text evidence="1">Belongs to the anaerobic coproporphyrinogen-III oxidase family. HemW subfamily.</text>
</comment>
<dbReference type="PANTHER" id="PTHR13932:SF5">
    <property type="entry name" value="RADICAL S-ADENOSYL METHIONINE DOMAIN-CONTAINING PROTEIN 1, MITOCHONDRIAL"/>
    <property type="match status" value="1"/>
</dbReference>
<dbReference type="InterPro" id="IPR010723">
    <property type="entry name" value="HemN_C"/>
</dbReference>
<dbReference type="NCBIfam" id="TIGR00539">
    <property type="entry name" value="hemN_rel"/>
    <property type="match status" value="1"/>
</dbReference>
<keyword evidence="3" id="KW-0479">Metal-binding</keyword>
<dbReference type="Pfam" id="PF04055">
    <property type="entry name" value="Radical_SAM"/>
    <property type="match status" value="1"/>
</dbReference>
<gene>
    <name evidence="5" type="ORF">HMPREF0557_02140</name>
</gene>
<dbReference type="Gene3D" id="3.80.30.20">
    <property type="entry name" value="tm_1862 like domain"/>
    <property type="match status" value="1"/>
</dbReference>
<dbReference type="InterPro" id="IPR004559">
    <property type="entry name" value="HemW-like"/>
</dbReference>
<keyword evidence="3" id="KW-0004">4Fe-4S</keyword>
<dbReference type="GO" id="GO:0051539">
    <property type="term" value="F:4 iron, 4 sulfur cluster binding"/>
    <property type="evidence" value="ECO:0007669"/>
    <property type="project" value="UniProtKB-UniRule"/>
</dbReference>
<dbReference type="SFLD" id="SFLDG01082">
    <property type="entry name" value="B12-binding_domain_containing"/>
    <property type="match status" value="1"/>
</dbReference>
<keyword evidence="3" id="KW-0411">Iron-sulfur</keyword>
<sequence>MDNEANFKCKELIKMINTNLSSNESSAVYIHIPFCEHICYYCDFNKVFLEGQPVDEYVDLLIKEMEMTAAKGPIAPVDTVFVGGGTPTTLNEAQIARLCTAIQEILPLKNEIEFSFEANPGDLSISKLQAMQDHGVNRISMGVQSFNNELLKKIGRIHTVKDVYQSVENMRKVGFENVSIDLIFSLPGQTEADFKDTLKQALDLDLPHYSAYSLIIEPKTIFYNLMQKGKLFLPGQDAEANMYDLLLTEMEKHGRKQYEISNFAKEGFQSKHNITYWSNEHYYGFGAGAHGYVGNTRYSNFGPIKKYMEPLQENKLPTFQQKELTLKEKMEEEMFLGLRKIDGVNKIHFKQKFGQDLDTTFAHAIQKTTAKGWLENNEENVALTRSGRFLGNNVFQEFL</sequence>
<evidence type="ECO:0000256" key="1">
    <source>
        <dbReference type="ARBA" id="ARBA00006100"/>
    </source>
</evidence>
<evidence type="ECO:0000313" key="5">
    <source>
        <dbReference type="EMBL" id="EHN60627.1"/>
    </source>
</evidence>
<dbReference type="SFLD" id="SFLDS00029">
    <property type="entry name" value="Radical_SAM"/>
    <property type="match status" value="1"/>
</dbReference>
<keyword evidence="3" id="KW-0349">Heme</keyword>
<dbReference type="Proteomes" id="UP000003597">
    <property type="component" value="Unassembled WGS sequence"/>
</dbReference>
<dbReference type="GO" id="GO:0004109">
    <property type="term" value="F:coproporphyrinogen oxidase activity"/>
    <property type="evidence" value="ECO:0007669"/>
    <property type="project" value="InterPro"/>
</dbReference>
<dbReference type="SFLD" id="SFLDF00562">
    <property type="entry name" value="HemN-like__clustered_with_heat"/>
    <property type="match status" value="1"/>
</dbReference>
<dbReference type="AlphaFoldDB" id="A0AB72Z6V1"/>
<dbReference type="SUPFAM" id="SSF102114">
    <property type="entry name" value="Radical SAM enzymes"/>
    <property type="match status" value="1"/>
</dbReference>
<dbReference type="InterPro" id="IPR007197">
    <property type="entry name" value="rSAM"/>
</dbReference>
<evidence type="ECO:0000313" key="6">
    <source>
        <dbReference type="Proteomes" id="UP000003597"/>
    </source>
</evidence>
<evidence type="ECO:0000256" key="2">
    <source>
        <dbReference type="ARBA" id="ARBA00017228"/>
    </source>
</evidence>
<dbReference type="PANTHER" id="PTHR13932">
    <property type="entry name" value="COPROPORPHYRINIGEN III OXIDASE"/>
    <property type="match status" value="1"/>
</dbReference>
<dbReference type="PROSITE" id="PS51918">
    <property type="entry name" value="RADICAL_SAM"/>
    <property type="match status" value="1"/>
</dbReference>
<dbReference type="CDD" id="cd01335">
    <property type="entry name" value="Radical_SAM"/>
    <property type="match status" value="1"/>
</dbReference>
<evidence type="ECO:0000259" key="4">
    <source>
        <dbReference type="PROSITE" id="PS51918"/>
    </source>
</evidence>
<comment type="function">
    <text evidence="3">Probably acts as a heme chaperone, transferring heme to an unknown acceptor. Binds one molecule of heme per monomer, possibly covalently. Binds 1 [4Fe-4S] cluster. The cluster is coordinated with 3 cysteines and an exchangeable S-adenosyl-L-methionine.</text>
</comment>
<reference evidence="5 6" key="1">
    <citation type="submission" date="2011-08" db="EMBL/GenBank/DDBJ databases">
        <authorList>
            <person name="Weinstock G."/>
            <person name="Sodergren E."/>
            <person name="Clifton S."/>
            <person name="Fulton L."/>
            <person name="Fulton B."/>
            <person name="Courtney L."/>
            <person name="Fronick C."/>
            <person name="Harrison M."/>
            <person name="Strong C."/>
            <person name="Farmer C."/>
            <person name="Delahaunty K."/>
            <person name="Markovic C."/>
            <person name="Hall O."/>
            <person name="Minx P."/>
            <person name="Tomlinson C."/>
            <person name="Mitreva M."/>
            <person name="Hou S."/>
            <person name="Chen J."/>
            <person name="Wollam A."/>
            <person name="Pepin K.H."/>
            <person name="Johnson M."/>
            <person name="Bhonagiri V."/>
            <person name="Zhang X."/>
            <person name="Suruliraj S."/>
            <person name="Warren W."/>
            <person name="Chinwalla A."/>
            <person name="Mardis E.R."/>
            <person name="Wilson R.K."/>
        </authorList>
    </citation>
    <scope>NUCLEOTIDE SEQUENCE [LARGE SCALE GENOMIC DNA]</scope>
    <source>
        <strain evidence="5 6">ATCC 33091</strain>
    </source>
</reference>
<keyword evidence="3" id="KW-0143">Chaperone</keyword>
<dbReference type="InterPro" id="IPR023404">
    <property type="entry name" value="rSAM_horseshoe"/>
</dbReference>
<keyword evidence="6" id="KW-1185">Reference proteome</keyword>
<dbReference type="InterPro" id="IPR034505">
    <property type="entry name" value="Coproporphyrinogen-III_oxidase"/>
</dbReference>
<comment type="subcellular location">
    <subcellularLocation>
        <location evidence="3">Cytoplasm</location>
    </subcellularLocation>
</comment>
<feature type="domain" description="Radical SAM core" evidence="4">
    <location>
        <begin position="20"/>
        <end position="256"/>
    </location>
</feature>
<dbReference type="Pfam" id="PF06969">
    <property type="entry name" value="HemN_C"/>
    <property type="match status" value="1"/>
</dbReference>
<comment type="caution">
    <text evidence="5">The sequence shown here is derived from an EMBL/GenBank/DDBJ whole genome shotgun (WGS) entry which is preliminary data.</text>
</comment>
<dbReference type="SFLD" id="SFLDF00288">
    <property type="entry name" value="HemN-like__clustered_with_nucl"/>
    <property type="match status" value="1"/>
</dbReference>
<dbReference type="SFLD" id="SFLDG01065">
    <property type="entry name" value="anaerobic_coproporphyrinogen-I"/>
    <property type="match status" value="1"/>
</dbReference>